<keyword evidence="3" id="KW-1185">Reference proteome</keyword>
<dbReference type="STRING" id="1748243.Tel_14175"/>
<keyword evidence="1" id="KW-0732">Signal</keyword>
<feature type="signal peptide" evidence="1">
    <location>
        <begin position="1"/>
        <end position="26"/>
    </location>
</feature>
<evidence type="ECO:0008006" key="4">
    <source>
        <dbReference type="Google" id="ProtNLM"/>
    </source>
</evidence>
<dbReference type="EMBL" id="CP013099">
    <property type="protein sequence ID" value="ALP54884.1"/>
    <property type="molecule type" value="Genomic_DNA"/>
</dbReference>
<feature type="chain" id="PRO_5006605099" description="Pilus assembly protein PilP" evidence="1">
    <location>
        <begin position="27"/>
        <end position="183"/>
    </location>
</feature>
<accession>A0A0S2TIB8</accession>
<evidence type="ECO:0000313" key="2">
    <source>
        <dbReference type="EMBL" id="ALP54884.1"/>
    </source>
</evidence>
<dbReference type="Proteomes" id="UP000055136">
    <property type="component" value="Chromosome"/>
</dbReference>
<gene>
    <name evidence="2" type="ORF">Tel_14175</name>
</gene>
<sequence length="183" mass="19743">MLGVVKYRACLAVGLLAIFLTGCSGGGHQDLQQYIDEVKASRKSRIEPLPEFVPVENFTYAADKLGDPFMSWQTKAALAAKTEQKASSGGGLQPDLGRRREPLEAFPLDTLRMVGTMQKDGQTSALIKSPDGLVSRITVGNYLGQNYGQVVAIEQDSVEVMEIVPDGLGSWTKRPASLAIVTE</sequence>
<dbReference type="Pfam" id="PF04351">
    <property type="entry name" value="PilP"/>
    <property type="match status" value="1"/>
</dbReference>
<dbReference type="AlphaFoldDB" id="A0A0S2TIB8"/>
<protein>
    <recommendedName>
        <fullName evidence="4">Pilus assembly protein PilP</fullName>
    </recommendedName>
</protein>
<name>A0A0S2TIB8_9GAMM</name>
<dbReference type="KEGG" id="tee:Tel_14175"/>
<dbReference type="PROSITE" id="PS51257">
    <property type="entry name" value="PROKAR_LIPOPROTEIN"/>
    <property type="match status" value="1"/>
</dbReference>
<reference evidence="2" key="1">
    <citation type="submission" date="2015-10" db="EMBL/GenBank/DDBJ databases">
        <title>Description of Candidatus Tenderia electrophaga gen. nov, sp. nov., an Uncultivated Electroautotroph from a Biocathode Enrichment.</title>
        <authorList>
            <person name="Eddie B.J."/>
            <person name="Malanoski A.P."/>
            <person name="Wang Z."/>
            <person name="Hall R.J."/>
            <person name="Oh S.D."/>
            <person name="Heiner C."/>
            <person name="Lin B."/>
            <person name="Strycharz-Glaven S.M."/>
        </authorList>
    </citation>
    <scope>NUCLEOTIDE SEQUENCE [LARGE SCALE GENOMIC DNA]</scope>
    <source>
        <strain evidence="2">NRL1</strain>
    </source>
</reference>
<dbReference type="PIRSF" id="PIRSF016481">
    <property type="entry name" value="Pilus_assembly_PilP"/>
    <property type="match status" value="1"/>
</dbReference>
<organism evidence="2 3">
    <name type="scientific">Candidatus Tenderia electrophaga</name>
    <dbReference type="NCBI Taxonomy" id="1748243"/>
    <lineage>
        <taxon>Bacteria</taxon>
        <taxon>Pseudomonadati</taxon>
        <taxon>Pseudomonadota</taxon>
        <taxon>Gammaproteobacteria</taxon>
        <taxon>Candidatus Tenderiales</taxon>
        <taxon>Candidatus Tenderiaceae</taxon>
        <taxon>Candidatus Tenderia</taxon>
    </lineage>
</organism>
<dbReference type="Gene3D" id="2.30.30.830">
    <property type="match status" value="1"/>
</dbReference>
<evidence type="ECO:0000313" key="3">
    <source>
        <dbReference type="Proteomes" id="UP000055136"/>
    </source>
</evidence>
<proteinExistence type="predicted"/>
<dbReference type="InterPro" id="IPR007446">
    <property type="entry name" value="PilP"/>
</dbReference>
<evidence type="ECO:0000256" key="1">
    <source>
        <dbReference type="SAM" id="SignalP"/>
    </source>
</evidence>